<feature type="transmembrane region" description="Helical" evidence="1">
    <location>
        <begin position="243"/>
        <end position="261"/>
    </location>
</feature>
<proteinExistence type="predicted"/>
<keyword evidence="1" id="KW-0812">Transmembrane</keyword>
<name>A0AAJ6N9T2_9PAST</name>
<evidence type="ECO:0000313" key="3">
    <source>
        <dbReference type="Proteomes" id="UP001236239"/>
    </source>
</evidence>
<accession>A0AAJ6N9T2</accession>
<organism evidence="2 3">
    <name type="scientific">Phocoenobacter skyensis</name>
    <dbReference type="NCBI Taxonomy" id="97481"/>
    <lineage>
        <taxon>Bacteria</taxon>
        <taxon>Pseudomonadati</taxon>
        <taxon>Pseudomonadota</taxon>
        <taxon>Gammaproteobacteria</taxon>
        <taxon>Pasteurellales</taxon>
        <taxon>Pasteurellaceae</taxon>
        <taxon>Phocoenobacter</taxon>
    </lineage>
</organism>
<feature type="transmembrane region" description="Helical" evidence="1">
    <location>
        <begin position="214"/>
        <end position="237"/>
    </location>
</feature>
<sequence>MGNRAYLHLTKSDKKLDFLILESNNNLPFFWVLLLSSQFIQANKERLITAYYAEENEEGEDEKESEYIELPHNIIKQNSAISLAYLQRHNPELSLKFKQFSDYILEISQDGVVVIDLLEIANFTSPEELMATLLLTLEKIENDQIIKEMPSAENYHFFECVGYDDFSTFNHIFSTFSKEYGELQKNAKEEREKLRKEWITKKEKARKKEKIKTMLSDVIFMGITGIVFGIGCIMIIWKEGLSFMAIGGLIGSILCLCYSYLKFKDDI</sequence>
<comment type="caution">
    <text evidence="2">The sequence shown here is derived from an EMBL/GenBank/DDBJ whole genome shotgun (WGS) entry which is preliminary data.</text>
</comment>
<evidence type="ECO:0000313" key="2">
    <source>
        <dbReference type="EMBL" id="MDP8172867.1"/>
    </source>
</evidence>
<keyword evidence="1" id="KW-1133">Transmembrane helix</keyword>
<dbReference type="Proteomes" id="UP001236239">
    <property type="component" value="Unassembled WGS sequence"/>
</dbReference>
<dbReference type="RefSeq" id="WP_306374029.1">
    <property type="nucleotide sequence ID" value="NZ_JASAYK010000003.1"/>
</dbReference>
<protein>
    <submittedName>
        <fullName evidence="2">Uncharacterized protein</fullName>
    </submittedName>
</protein>
<reference evidence="2" key="1">
    <citation type="journal article" date="2023" name="Front. Microbiol.">
        <title>Phylogeography and host specificity of Pasteurellaceae pathogenic to sea-farmed fish in the north-east Atlantic.</title>
        <authorList>
            <person name="Gulla S."/>
            <person name="Colquhoun D.J."/>
            <person name="Olsen A.B."/>
            <person name="Spilsberg B."/>
            <person name="Lagesen K."/>
            <person name="Aakesson C.P."/>
            <person name="Strom S."/>
            <person name="Manji F."/>
            <person name="Birkbeck T.H."/>
            <person name="Nilsen H.K."/>
        </authorList>
    </citation>
    <scope>NUCLEOTIDE SEQUENCE</scope>
    <source>
        <strain evidence="2">TW16_20</strain>
    </source>
</reference>
<evidence type="ECO:0000256" key="1">
    <source>
        <dbReference type="SAM" id="Phobius"/>
    </source>
</evidence>
<keyword evidence="1" id="KW-0472">Membrane</keyword>
<gene>
    <name evidence="2" type="ORF">QJU93_05815</name>
</gene>
<dbReference type="AlphaFoldDB" id="A0AAJ6N9T2"/>
<dbReference type="EMBL" id="JASAYQ010000008">
    <property type="protein sequence ID" value="MDP8172867.1"/>
    <property type="molecule type" value="Genomic_DNA"/>
</dbReference>